<evidence type="ECO:0000256" key="3">
    <source>
        <dbReference type="SAM" id="MobiDB-lite"/>
    </source>
</evidence>
<evidence type="ECO:0000256" key="2">
    <source>
        <dbReference type="ARBA" id="ARBA00093774"/>
    </source>
</evidence>
<comment type="similarity">
    <text evidence="2">Belongs to the MTB12 family.</text>
</comment>
<dbReference type="Proteomes" id="UP001589703">
    <property type="component" value="Unassembled WGS sequence"/>
</dbReference>
<evidence type="ECO:0000313" key="6">
    <source>
        <dbReference type="Proteomes" id="UP001589703"/>
    </source>
</evidence>
<evidence type="ECO:0000313" key="5">
    <source>
        <dbReference type="EMBL" id="MFB9737098.1"/>
    </source>
</evidence>
<feature type="compositionally biased region" description="Low complexity" evidence="3">
    <location>
        <begin position="52"/>
        <end position="78"/>
    </location>
</feature>
<comment type="caution">
    <text evidence="5">The sequence shown here is derived from an EMBL/GenBank/DDBJ whole genome shotgun (WGS) entry which is preliminary data.</text>
</comment>
<dbReference type="RefSeq" id="WP_247472968.1">
    <property type="nucleotide sequence ID" value="NZ_JBHMAR010000022.1"/>
</dbReference>
<reference evidence="5 6" key="1">
    <citation type="submission" date="2024-09" db="EMBL/GenBank/DDBJ databases">
        <authorList>
            <person name="Sun Q."/>
            <person name="Mori K."/>
        </authorList>
    </citation>
    <scope>NUCLEOTIDE SEQUENCE [LARGE SCALE GENOMIC DNA]</scope>
    <source>
        <strain evidence="5 6">JCM 10918</strain>
    </source>
</reference>
<name>A0ABV5VHI8_9ACTN</name>
<gene>
    <name evidence="5" type="ORF">ACFFRO_18465</name>
</gene>
<feature type="region of interest" description="Disordered" evidence="3">
    <location>
        <begin position="1"/>
        <end position="22"/>
    </location>
</feature>
<keyword evidence="1" id="KW-0732">Signal</keyword>
<dbReference type="InterPro" id="IPR058644">
    <property type="entry name" value="Mtb12-like_C"/>
</dbReference>
<accession>A0ABV5VHI8</accession>
<dbReference type="Pfam" id="PF26580">
    <property type="entry name" value="Mtb12_C"/>
    <property type="match status" value="1"/>
</dbReference>
<feature type="domain" description="Low molecular weight antigen MTB12-like C-terminal" evidence="4">
    <location>
        <begin position="78"/>
        <end position="187"/>
    </location>
</feature>
<organism evidence="5 6">
    <name type="scientific">Streptomyces thermocoprophilus</name>
    <dbReference type="NCBI Taxonomy" id="78356"/>
    <lineage>
        <taxon>Bacteria</taxon>
        <taxon>Bacillati</taxon>
        <taxon>Actinomycetota</taxon>
        <taxon>Actinomycetes</taxon>
        <taxon>Kitasatosporales</taxon>
        <taxon>Streptomycetaceae</taxon>
        <taxon>Streptomyces</taxon>
    </lineage>
</organism>
<dbReference type="EMBL" id="JBHMAR010000022">
    <property type="protein sequence ID" value="MFB9737098.1"/>
    <property type="molecule type" value="Genomic_DNA"/>
</dbReference>
<feature type="region of interest" description="Disordered" evidence="3">
    <location>
        <begin position="46"/>
        <end position="78"/>
    </location>
</feature>
<sequence length="197" mass="20106">MVLGSTYRHRTRTERRGPRAAGRGTASAVALLLILAPVLAACDDGDGGGGSASATPTAQTATGGTATGTATGAPADAAAAEREIKENWQKFFDPATPLKDKQRLLENGEQMAPVLQAFSGDKRGGQVTARVEDTEFTSATEATVTYTLLLNGATALPDASGTAVEQDGTWKVSVRTLCALVQLSGNGSATQSPLPGC</sequence>
<proteinExistence type="inferred from homology"/>
<protein>
    <recommendedName>
        <fullName evidence="4">Low molecular weight antigen MTB12-like C-terminal domain-containing protein</fullName>
    </recommendedName>
</protein>
<evidence type="ECO:0000256" key="1">
    <source>
        <dbReference type="ARBA" id="ARBA00022729"/>
    </source>
</evidence>
<keyword evidence="6" id="KW-1185">Reference proteome</keyword>
<evidence type="ECO:0000259" key="4">
    <source>
        <dbReference type="Pfam" id="PF26580"/>
    </source>
</evidence>